<dbReference type="Gene3D" id="1.20.1050.90">
    <property type="entry name" value="RecF/RecN/SMC, N-terminal domain"/>
    <property type="match status" value="1"/>
</dbReference>
<dbReference type="GO" id="GO:0005737">
    <property type="term" value="C:cytoplasm"/>
    <property type="evidence" value="ECO:0007669"/>
    <property type="project" value="UniProtKB-SubCell"/>
</dbReference>
<dbReference type="PROSITE" id="PS00617">
    <property type="entry name" value="RECF_1"/>
    <property type="match status" value="1"/>
</dbReference>
<comment type="similarity">
    <text evidence="6 7">Belongs to the RecF family.</text>
</comment>
<dbReference type="EMBL" id="AP019377">
    <property type="protein sequence ID" value="BBH93834.1"/>
    <property type="molecule type" value="Genomic_DNA"/>
</dbReference>
<feature type="domain" description="Rad50/SbcC-type AAA" evidence="8">
    <location>
        <begin position="6"/>
        <end position="59"/>
    </location>
</feature>
<dbReference type="SUPFAM" id="SSF52540">
    <property type="entry name" value="P-loop containing nucleoside triphosphate hydrolases"/>
    <property type="match status" value="1"/>
</dbReference>
<dbReference type="PANTHER" id="PTHR32182:SF0">
    <property type="entry name" value="DNA REPLICATION AND REPAIR PROTEIN RECF"/>
    <property type="match status" value="1"/>
</dbReference>
<dbReference type="InterPro" id="IPR027417">
    <property type="entry name" value="P-loop_NTPase"/>
</dbReference>
<evidence type="ECO:0000256" key="4">
    <source>
        <dbReference type="ARBA" id="ARBA00022840"/>
    </source>
</evidence>
<dbReference type="GO" id="GO:0003697">
    <property type="term" value="F:single-stranded DNA binding"/>
    <property type="evidence" value="ECO:0007669"/>
    <property type="project" value="UniProtKB-UniRule"/>
</dbReference>
<dbReference type="Gene3D" id="3.40.50.300">
    <property type="entry name" value="P-loop containing nucleotide triphosphate hydrolases"/>
    <property type="match status" value="1"/>
</dbReference>
<evidence type="ECO:0000313" key="9">
    <source>
        <dbReference type="EMBL" id="BBH93834.1"/>
    </source>
</evidence>
<keyword evidence="4 6" id="KW-0067">ATP-binding</keyword>
<accession>A0A455T6Y3</accession>
<dbReference type="GO" id="GO:0016887">
    <property type="term" value="F:ATP hydrolysis activity"/>
    <property type="evidence" value="ECO:0007669"/>
    <property type="project" value="InterPro"/>
</dbReference>
<comment type="subcellular location">
    <subcellularLocation>
        <location evidence="6 7">Cytoplasm</location>
    </subcellularLocation>
</comment>
<keyword evidence="6 7" id="KW-0227">DNA damage</keyword>
<reference evidence="9" key="1">
    <citation type="submission" date="2018-12" db="EMBL/GenBank/DDBJ databases">
        <title>Novel natural products biosynthetic potential of the class Ktedonobacteria.</title>
        <authorList>
            <person name="Zheng Y."/>
            <person name="Saitou A."/>
            <person name="Wang C.M."/>
            <person name="Toyoda A."/>
            <person name="Minakuchi Y."/>
            <person name="Sekiguchi Y."/>
            <person name="Ueda K."/>
            <person name="Takano H."/>
            <person name="Sakai Y."/>
            <person name="Yokota A."/>
            <person name="Yabe S."/>
        </authorList>
    </citation>
    <scope>NUCLEOTIDE SEQUENCE</scope>
    <source>
        <strain evidence="9">A3-2</strain>
    </source>
</reference>
<organism evidence="9">
    <name type="scientific">Thermogemmatispora argillosa</name>
    <dbReference type="NCBI Taxonomy" id="2045280"/>
    <lineage>
        <taxon>Bacteria</taxon>
        <taxon>Bacillati</taxon>
        <taxon>Chloroflexota</taxon>
        <taxon>Ktedonobacteria</taxon>
        <taxon>Thermogemmatisporales</taxon>
        <taxon>Thermogemmatisporaceae</taxon>
        <taxon>Thermogemmatispora</taxon>
    </lineage>
</organism>
<gene>
    <name evidence="6 9" type="primary">recF</name>
    <name evidence="9" type="ORF">KTA_20330</name>
</gene>
<dbReference type="GO" id="GO:0000731">
    <property type="term" value="P:DNA synthesis involved in DNA repair"/>
    <property type="evidence" value="ECO:0007669"/>
    <property type="project" value="TreeGrafter"/>
</dbReference>
<evidence type="ECO:0000256" key="7">
    <source>
        <dbReference type="RuleBase" id="RU000578"/>
    </source>
</evidence>
<dbReference type="InterPro" id="IPR001238">
    <property type="entry name" value="DNA-binding_RecF"/>
</dbReference>
<dbReference type="Pfam" id="PF13476">
    <property type="entry name" value="AAA_23"/>
    <property type="match status" value="1"/>
</dbReference>
<dbReference type="NCBIfam" id="TIGR00611">
    <property type="entry name" value="recf"/>
    <property type="match status" value="1"/>
</dbReference>
<keyword evidence="3 6" id="KW-0547">Nucleotide-binding</keyword>
<dbReference type="GO" id="GO:0006260">
    <property type="term" value="P:DNA replication"/>
    <property type="evidence" value="ECO:0007669"/>
    <property type="project" value="UniProtKB-UniRule"/>
</dbReference>
<dbReference type="GO" id="GO:0006302">
    <property type="term" value="P:double-strand break repair"/>
    <property type="evidence" value="ECO:0007669"/>
    <property type="project" value="InterPro"/>
</dbReference>
<evidence type="ECO:0000259" key="8">
    <source>
        <dbReference type="Pfam" id="PF13476"/>
    </source>
</evidence>
<comment type="function">
    <text evidence="6 7">The RecF protein is involved in DNA metabolism; it is required for DNA replication and normal SOS inducibility. RecF binds preferentially to single-stranded, linear DNA. It also seems to bind ATP.</text>
</comment>
<dbReference type="GO" id="GO:0009432">
    <property type="term" value="P:SOS response"/>
    <property type="evidence" value="ECO:0007669"/>
    <property type="project" value="UniProtKB-UniRule"/>
</dbReference>
<sequence>MHLVHLALTDFRNYKQLDLPLGPGLFLFCGENAQGKTNLLEAVSMVATSTSFHASADREVVNWYAPDHLARIDARVRRRDGELHIEIVIFDPTPPLLGSGEQALRPPPRWPGGTQRKRIKINEVPRRALDLIGSLTNVLFAPADLHLVDGSPDERRRFIDRSLCQVRPRYCQALQQYRKVIMQRAALLKRIRDYHEDPRLLDYLDERLTLLATMIMFERERMLSALNELAAPFQEQLSGGREQLQIVYRPSFQLHPQRSLTEAQEHYLRQLHAMRQKEIQQGVCLLGPHRDDLEFLVNGMSVITYGSRGQQRTVALATKFAELAYMRAVTGDEPVLLLDDVFSELDQRRREQLLQAILDHEQVLLTTTDTSYFPPEVLERASKYQVVNGQLYPW</sequence>
<evidence type="ECO:0000256" key="1">
    <source>
        <dbReference type="ARBA" id="ARBA00022490"/>
    </source>
</evidence>
<evidence type="ECO:0000256" key="6">
    <source>
        <dbReference type="HAMAP-Rule" id="MF_00365"/>
    </source>
</evidence>
<dbReference type="HAMAP" id="MF_00365">
    <property type="entry name" value="RecF"/>
    <property type="match status" value="1"/>
</dbReference>
<keyword evidence="5 6" id="KW-0238">DNA-binding</keyword>
<evidence type="ECO:0000256" key="2">
    <source>
        <dbReference type="ARBA" id="ARBA00022705"/>
    </source>
</evidence>
<name>A0A455T6Y3_9CHLR</name>
<dbReference type="AlphaFoldDB" id="A0A455T6Y3"/>
<dbReference type="InterPro" id="IPR042174">
    <property type="entry name" value="RecF_2"/>
</dbReference>
<keyword evidence="2 6" id="KW-0235">DNA replication</keyword>
<evidence type="ECO:0000256" key="5">
    <source>
        <dbReference type="ARBA" id="ARBA00023125"/>
    </source>
</evidence>
<keyword evidence="6 7" id="KW-0234">DNA repair</keyword>
<dbReference type="GO" id="GO:0005524">
    <property type="term" value="F:ATP binding"/>
    <property type="evidence" value="ECO:0007669"/>
    <property type="project" value="UniProtKB-UniRule"/>
</dbReference>
<dbReference type="InterPro" id="IPR018078">
    <property type="entry name" value="DNA-binding_RecF_CS"/>
</dbReference>
<dbReference type="InterPro" id="IPR038729">
    <property type="entry name" value="Rad50/SbcC_AAA"/>
</dbReference>
<dbReference type="PANTHER" id="PTHR32182">
    <property type="entry name" value="DNA REPLICATION AND REPAIR PROTEIN RECF"/>
    <property type="match status" value="1"/>
</dbReference>
<keyword evidence="6 7" id="KW-0742">SOS response</keyword>
<dbReference type="PROSITE" id="PS00618">
    <property type="entry name" value="RECF_2"/>
    <property type="match status" value="1"/>
</dbReference>
<protein>
    <recommendedName>
        <fullName evidence="6 7">DNA replication and repair protein RecF</fullName>
    </recommendedName>
</protein>
<keyword evidence="1 6" id="KW-0963">Cytoplasm</keyword>
<evidence type="ECO:0000256" key="3">
    <source>
        <dbReference type="ARBA" id="ARBA00022741"/>
    </source>
</evidence>
<feature type="binding site" evidence="6">
    <location>
        <begin position="30"/>
        <end position="37"/>
    </location>
    <ligand>
        <name>ATP</name>
        <dbReference type="ChEBI" id="CHEBI:30616"/>
    </ligand>
</feature>
<proteinExistence type="inferred from homology"/>